<dbReference type="GO" id="GO:0008270">
    <property type="term" value="F:zinc ion binding"/>
    <property type="evidence" value="ECO:0007669"/>
    <property type="project" value="UniProtKB-KW"/>
</dbReference>
<keyword evidence="4" id="KW-0862">Zinc</keyword>
<accession>A0A6V7PZJ7</accession>
<dbReference type="InterPro" id="IPR047192">
    <property type="entry name" value="Euk_RPA1_DBD_C"/>
</dbReference>
<evidence type="ECO:0000256" key="4">
    <source>
        <dbReference type="ARBA" id="ARBA00022833"/>
    </source>
</evidence>
<dbReference type="SUPFAM" id="SSF50249">
    <property type="entry name" value="Nucleic acid-binding proteins"/>
    <property type="match status" value="1"/>
</dbReference>
<evidence type="ECO:0000259" key="7">
    <source>
        <dbReference type="Pfam" id="PF08646"/>
    </source>
</evidence>
<keyword evidence="2" id="KW-0479">Metal-binding</keyword>
<sequence>MLNSSEVENTKYTCEAKIVEIDTAYGWWYKACYDCKGGVKDYDGTFWYKLNTIVSDETASANFTVFGKSAQDLIRVPAQQLATATNSNRFILPPIVKNIIGQNYVFQVGLESRKFSSSIQSFRVTKIYQNILPAKIKIEEEKEEDIDIREDSAPTSPNKTQNDTMDKNICQ</sequence>
<comment type="similarity">
    <text evidence="1">Belongs to the replication factor A protein 1 family.</text>
</comment>
<name>A0A6V7PZJ7_ANACO</name>
<keyword evidence="3" id="KW-0863">Zinc-finger</keyword>
<evidence type="ECO:0000256" key="2">
    <source>
        <dbReference type="ARBA" id="ARBA00022723"/>
    </source>
</evidence>
<gene>
    <name evidence="8" type="ORF">CB5_LOCUS19555</name>
</gene>
<dbReference type="InterPro" id="IPR013955">
    <property type="entry name" value="Rep_factor-A_C"/>
</dbReference>
<organism evidence="8">
    <name type="scientific">Ananas comosus var. bracteatus</name>
    <name type="common">red pineapple</name>
    <dbReference type="NCBI Taxonomy" id="296719"/>
    <lineage>
        <taxon>Eukaryota</taxon>
        <taxon>Viridiplantae</taxon>
        <taxon>Streptophyta</taxon>
        <taxon>Embryophyta</taxon>
        <taxon>Tracheophyta</taxon>
        <taxon>Spermatophyta</taxon>
        <taxon>Magnoliopsida</taxon>
        <taxon>Liliopsida</taxon>
        <taxon>Poales</taxon>
        <taxon>Bromeliaceae</taxon>
        <taxon>Bromelioideae</taxon>
        <taxon>Ananas</taxon>
    </lineage>
</organism>
<dbReference type="AlphaFoldDB" id="A0A6V7PZJ7"/>
<evidence type="ECO:0000256" key="3">
    <source>
        <dbReference type="ARBA" id="ARBA00022771"/>
    </source>
</evidence>
<feature type="compositionally biased region" description="Polar residues" evidence="6">
    <location>
        <begin position="153"/>
        <end position="163"/>
    </location>
</feature>
<protein>
    <recommendedName>
        <fullName evidence="7">Replication factor A C-terminal domain-containing protein</fullName>
    </recommendedName>
</protein>
<evidence type="ECO:0000313" key="8">
    <source>
        <dbReference type="EMBL" id="CAD1836344.1"/>
    </source>
</evidence>
<dbReference type="PANTHER" id="PTHR47165:SF4">
    <property type="entry name" value="OS03G0429900 PROTEIN"/>
    <property type="match status" value="1"/>
</dbReference>
<evidence type="ECO:0000256" key="1">
    <source>
        <dbReference type="ARBA" id="ARBA00005690"/>
    </source>
</evidence>
<feature type="region of interest" description="Disordered" evidence="6">
    <location>
        <begin position="143"/>
        <end position="171"/>
    </location>
</feature>
<dbReference type="Pfam" id="PF08646">
    <property type="entry name" value="Rep_fac-A_C"/>
    <property type="match status" value="1"/>
</dbReference>
<proteinExistence type="inferred from homology"/>
<dbReference type="GO" id="GO:0003677">
    <property type="term" value="F:DNA binding"/>
    <property type="evidence" value="ECO:0007669"/>
    <property type="project" value="UniProtKB-KW"/>
</dbReference>
<keyword evidence="5" id="KW-0238">DNA-binding</keyword>
<evidence type="ECO:0000256" key="5">
    <source>
        <dbReference type="ARBA" id="ARBA00023125"/>
    </source>
</evidence>
<dbReference type="EMBL" id="LR862131">
    <property type="protein sequence ID" value="CAD1836344.1"/>
    <property type="molecule type" value="Genomic_DNA"/>
</dbReference>
<dbReference type="CDD" id="cd04476">
    <property type="entry name" value="RPA1_DBD_C"/>
    <property type="match status" value="1"/>
</dbReference>
<dbReference type="Gene3D" id="2.40.50.140">
    <property type="entry name" value="Nucleic acid-binding proteins"/>
    <property type="match status" value="1"/>
</dbReference>
<dbReference type="PANTHER" id="PTHR47165">
    <property type="entry name" value="OS03G0429900 PROTEIN"/>
    <property type="match status" value="1"/>
</dbReference>
<dbReference type="InterPro" id="IPR012340">
    <property type="entry name" value="NA-bd_OB-fold"/>
</dbReference>
<evidence type="ECO:0000256" key="6">
    <source>
        <dbReference type="SAM" id="MobiDB-lite"/>
    </source>
</evidence>
<feature type="domain" description="Replication factor A C-terminal" evidence="7">
    <location>
        <begin position="12"/>
        <end position="119"/>
    </location>
</feature>
<reference evidence="8" key="1">
    <citation type="submission" date="2020-07" db="EMBL/GenBank/DDBJ databases">
        <authorList>
            <person name="Lin J."/>
        </authorList>
    </citation>
    <scope>NUCLEOTIDE SEQUENCE</scope>
</reference>